<dbReference type="AlphaFoldDB" id="A0A7J6EBL7"/>
<reference evidence="1 3" key="1">
    <citation type="journal article" date="2020" name="bioRxiv">
        <title>Sequence and annotation of 42 cannabis genomes reveals extensive copy number variation in cannabinoid synthesis and pathogen resistance genes.</title>
        <authorList>
            <person name="Mckernan K.J."/>
            <person name="Helbert Y."/>
            <person name="Kane L.T."/>
            <person name="Ebling H."/>
            <person name="Zhang L."/>
            <person name="Liu B."/>
            <person name="Eaton Z."/>
            <person name="Mclaughlin S."/>
            <person name="Kingan S."/>
            <person name="Baybayan P."/>
            <person name="Concepcion G."/>
            <person name="Jordan M."/>
            <person name="Riva A."/>
            <person name="Barbazuk W."/>
            <person name="Harkins T."/>
        </authorList>
    </citation>
    <scope>NUCLEOTIDE SEQUENCE [LARGE SCALE GENOMIC DNA]</scope>
    <source>
        <strain evidence="3">cv. Jamaican Lion 4</strain>
        <strain evidence="1">Father</strain>
        <tissue evidence="1">Leaf</tissue>
    </source>
</reference>
<dbReference type="EMBL" id="JAATIQ010000109">
    <property type="protein sequence ID" value="KAF4381457.1"/>
    <property type="molecule type" value="Genomic_DNA"/>
</dbReference>
<protein>
    <submittedName>
        <fullName evidence="1">Uncharacterized protein</fullName>
    </submittedName>
</protein>
<sequence length="95" mass="11055">MLVGYCEVSRMFTFFAEGKQGCSKIPEWTSNVVYYKKNEYVRSMRKIINLVVKATCCVNGRLMQCFARACVQHHLKVWSCLAKKSLQWKLHSLSN</sequence>
<evidence type="ECO:0000313" key="1">
    <source>
        <dbReference type="EMBL" id="KAF4355825.1"/>
    </source>
</evidence>
<proteinExistence type="predicted"/>
<organism evidence="1 3">
    <name type="scientific">Cannabis sativa</name>
    <name type="common">Hemp</name>
    <name type="synonym">Marijuana</name>
    <dbReference type="NCBI Taxonomy" id="3483"/>
    <lineage>
        <taxon>Eukaryota</taxon>
        <taxon>Viridiplantae</taxon>
        <taxon>Streptophyta</taxon>
        <taxon>Embryophyta</taxon>
        <taxon>Tracheophyta</taxon>
        <taxon>Spermatophyta</taxon>
        <taxon>Magnoliopsida</taxon>
        <taxon>eudicotyledons</taxon>
        <taxon>Gunneridae</taxon>
        <taxon>Pentapetalae</taxon>
        <taxon>rosids</taxon>
        <taxon>fabids</taxon>
        <taxon>Rosales</taxon>
        <taxon>Cannabaceae</taxon>
        <taxon>Cannabis</taxon>
    </lineage>
</organism>
<dbReference type="Proteomes" id="UP000583929">
    <property type="component" value="Unassembled WGS sequence"/>
</dbReference>
<accession>A0A7J6EBL7</accession>
<comment type="caution">
    <text evidence="1">The sequence shown here is derived from an EMBL/GenBank/DDBJ whole genome shotgun (WGS) entry which is preliminary data.</text>
</comment>
<dbReference type="EMBL" id="JAATIQ010000443">
    <property type="protein sequence ID" value="KAF4355825.1"/>
    <property type="molecule type" value="Genomic_DNA"/>
</dbReference>
<keyword evidence="3" id="KW-1185">Reference proteome</keyword>
<evidence type="ECO:0000313" key="2">
    <source>
        <dbReference type="EMBL" id="KAF4381457.1"/>
    </source>
</evidence>
<gene>
    <name evidence="1" type="ORF">G4B88_024995</name>
    <name evidence="2" type="ORF">G4B88_029812</name>
</gene>
<evidence type="ECO:0000313" key="3">
    <source>
        <dbReference type="Proteomes" id="UP000583929"/>
    </source>
</evidence>
<name>A0A7J6EBL7_CANSA</name>